<comment type="caution">
    <text evidence="2">The sequence shown here is derived from an EMBL/GenBank/DDBJ whole genome shotgun (WGS) entry which is preliminary data.</text>
</comment>
<dbReference type="Gene3D" id="3.30.565.10">
    <property type="entry name" value="Histidine kinase-like ATPase, C-terminal domain"/>
    <property type="match status" value="1"/>
</dbReference>
<name>A0A4P5ZVW8_PLAAG</name>
<dbReference type="GO" id="GO:0016301">
    <property type="term" value="F:kinase activity"/>
    <property type="evidence" value="ECO:0007669"/>
    <property type="project" value="UniProtKB-KW"/>
</dbReference>
<dbReference type="PANTHER" id="PTHR43719">
    <property type="entry name" value="TWO-COMPONENT HISTIDINE KINASE"/>
    <property type="match status" value="1"/>
</dbReference>
<gene>
    <name evidence="2" type="ORF">PA905_21580</name>
</gene>
<keyword evidence="2" id="KW-0808">Transferase</keyword>
<evidence type="ECO:0000256" key="1">
    <source>
        <dbReference type="ARBA" id="ARBA00022553"/>
    </source>
</evidence>
<keyword evidence="1" id="KW-0597">Phosphoprotein</keyword>
<organism evidence="2 3">
    <name type="scientific">Planktothrix agardhii CCAP 1459/11A</name>
    <dbReference type="NCBI Taxonomy" id="282420"/>
    <lineage>
        <taxon>Bacteria</taxon>
        <taxon>Bacillati</taxon>
        <taxon>Cyanobacteriota</taxon>
        <taxon>Cyanophyceae</taxon>
        <taxon>Oscillatoriophycideae</taxon>
        <taxon>Oscillatoriales</taxon>
        <taxon>Microcoleaceae</taxon>
        <taxon>Planktothrix</taxon>
    </lineage>
</organism>
<dbReference type="EMBL" id="BJCD01000041">
    <property type="protein sequence ID" value="GDZ94205.1"/>
    <property type="molecule type" value="Genomic_DNA"/>
</dbReference>
<dbReference type="InterPro" id="IPR050956">
    <property type="entry name" value="2C_system_His_kinase"/>
</dbReference>
<evidence type="ECO:0000313" key="2">
    <source>
        <dbReference type="EMBL" id="GDZ94205.1"/>
    </source>
</evidence>
<accession>A0A4P5ZVW8</accession>
<dbReference type="PANTHER" id="PTHR43719:SF28">
    <property type="entry name" value="PEROXIDE STRESS-ACTIVATED HISTIDINE KINASE MAK1-RELATED"/>
    <property type="match status" value="1"/>
</dbReference>
<dbReference type="Proteomes" id="UP000299794">
    <property type="component" value="Unassembled WGS sequence"/>
</dbReference>
<keyword evidence="2" id="KW-0418">Kinase</keyword>
<dbReference type="SUPFAM" id="SSF55874">
    <property type="entry name" value="ATPase domain of HSP90 chaperone/DNA topoisomerase II/histidine kinase"/>
    <property type="match status" value="1"/>
</dbReference>
<sequence length="131" mass="14708">MMQMRAESQGLELKFEYSQNLPHYLESDEGKLRQVLLNLLSNAIKFTVQGTVIDMQRAIANFQNCPKYIYLIICRSEWVKSSITNATPKSFKLLGSWVEATPIVLIPAAIAERIPEGESSKVIASSGKIFN</sequence>
<proteinExistence type="predicted"/>
<dbReference type="AlphaFoldDB" id="A0A4P5ZVW8"/>
<evidence type="ECO:0000313" key="3">
    <source>
        <dbReference type="Proteomes" id="UP000299794"/>
    </source>
</evidence>
<protein>
    <submittedName>
        <fullName evidence="2">Multi-sensor hybrid histidine kinase</fullName>
    </submittedName>
</protein>
<reference evidence="3" key="1">
    <citation type="submission" date="2019-02" db="EMBL/GenBank/DDBJ databases">
        <title>Draft genome sequence of Planktothrix agardhii NIES-905.</title>
        <authorList>
            <person name="Yamaguchi H."/>
            <person name="Suzuki S."/>
            <person name="Kawachi M."/>
        </authorList>
    </citation>
    <scope>NUCLEOTIDE SEQUENCE [LARGE SCALE GENOMIC DNA]</scope>
    <source>
        <strain evidence="3">CCAP 1459/11A</strain>
    </source>
</reference>
<dbReference type="InterPro" id="IPR036890">
    <property type="entry name" value="HATPase_C_sf"/>
</dbReference>